<keyword evidence="1" id="KW-0472">Membrane</keyword>
<protein>
    <submittedName>
        <fullName evidence="2">Uncharacterized protein</fullName>
    </submittedName>
</protein>
<dbReference type="EMBL" id="AOME01000015">
    <property type="protein sequence ID" value="EMA55163.1"/>
    <property type="molecule type" value="Genomic_DNA"/>
</dbReference>
<evidence type="ECO:0000313" key="2">
    <source>
        <dbReference type="EMBL" id="EMA55163.1"/>
    </source>
</evidence>
<keyword evidence="1" id="KW-1133">Transmembrane helix</keyword>
<dbReference type="AlphaFoldDB" id="M0NC64"/>
<name>M0NC64_9EURY</name>
<feature type="transmembrane region" description="Helical" evidence="1">
    <location>
        <begin position="33"/>
        <end position="52"/>
    </location>
</feature>
<keyword evidence="1" id="KW-0812">Transmembrane</keyword>
<comment type="caution">
    <text evidence="2">The sequence shown here is derived from an EMBL/GenBank/DDBJ whole genome shotgun (WGS) entry which is preliminary data.</text>
</comment>
<accession>M0NC64</accession>
<keyword evidence="3" id="KW-1185">Reference proteome</keyword>
<dbReference type="PATRIC" id="fig|1227456.3.peg.793"/>
<feature type="transmembrane region" description="Helical" evidence="1">
    <location>
        <begin position="7"/>
        <end position="27"/>
    </location>
</feature>
<dbReference type="Proteomes" id="UP000011625">
    <property type="component" value="Unassembled WGS sequence"/>
</dbReference>
<reference evidence="2 3" key="1">
    <citation type="journal article" date="2014" name="PLoS Genet.">
        <title>Phylogenetically driven sequencing of extremely halophilic archaea reveals strategies for static and dynamic osmo-response.</title>
        <authorList>
            <person name="Becker E.A."/>
            <person name="Seitzer P.M."/>
            <person name="Tritt A."/>
            <person name="Larsen D."/>
            <person name="Krusor M."/>
            <person name="Yao A.I."/>
            <person name="Wu D."/>
            <person name="Madern D."/>
            <person name="Eisen J.A."/>
            <person name="Darling A.E."/>
            <person name="Facciotti M.T."/>
        </authorList>
    </citation>
    <scope>NUCLEOTIDE SEQUENCE [LARGE SCALE GENOMIC DNA]</scope>
    <source>
        <strain evidence="2 3">DSM 8989</strain>
    </source>
</reference>
<organism evidence="2 3">
    <name type="scientific">Halococcus salifodinae DSM 8989</name>
    <dbReference type="NCBI Taxonomy" id="1227456"/>
    <lineage>
        <taxon>Archaea</taxon>
        <taxon>Methanobacteriati</taxon>
        <taxon>Methanobacteriota</taxon>
        <taxon>Stenosarchaea group</taxon>
        <taxon>Halobacteria</taxon>
        <taxon>Halobacteriales</taxon>
        <taxon>Halococcaceae</taxon>
        <taxon>Halococcus</taxon>
    </lineage>
</organism>
<evidence type="ECO:0000256" key="1">
    <source>
        <dbReference type="SAM" id="Phobius"/>
    </source>
</evidence>
<sequence>MDRATGVAATTAIVYVLVMLVVGFWIFWGDLLLLGAIVFITAVLAPPCFFVTRHTVRTQQPDPS</sequence>
<gene>
    <name evidence="2" type="ORF">C450_03832</name>
</gene>
<proteinExistence type="predicted"/>
<evidence type="ECO:0000313" key="3">
    <source>
        <dbReference type="Proteomes" id="UP000011625"/>
    </source>
</evidence>
<dbReference type="RefSeq" id="WP_005040183.1">
    <property type="nucleotide sequence ID" value="NZ_AOME01000015.1"/>
</dbReference>